<reference evidence="3" key="1">
    <citation type="submission" date="2020-08" db="EMBL/GenBank/DDBJ databases">
        <title>Hyunsoonleella sp. strain SJ7 genome sequencing and assembly.</title>
        <authorList>
            <person name="Kim I."/>
        </authorList>
    </citation>
    <scope>NUCLEOTIDE SEQUENCE</scope>
    <source>
        <strain evidence="3">SJ7</strain>
    </source>
</reference>
<comment type="caution">
    <text evidence="3">The sequence shown here is derived from an EMBL/GenBank/DDBJ whole genome shotgun (WGS) entry which is preliminary data.</text>
</comment>
<keyword evidence="2" id="KW-1133">Transmembrane helix</keyword>
<keyword evidence="2" id="KW-0472">Membrane</keyword>
<name>A0A923H8F2_9FLAO</name>
<accession>A0A923H8F2</accession>
<evidence type="ECO:0000256" key="1">
    <source>
        <dbReference type="SAM" id="MobiDB-lite"/>
    </source>
</evidence>
<evidence type="ECO:0000313" key="3">
    <source>
        <dbReference type="EMBL" id="MBC3759046.1"/>
    </source>
</evidence>
<keyword evidence="4" id="KW-1185">Reference proteome</keyword>
<evidence type="ECO:0000256" key="2">
    <source>
        <dbReference type="SAM" id="Phobius"/>
    </source>
</evidence>
<feature type="transmembrane region" description="Helical" evidence="2">
    <location>
        <begin position="20"/>
        <end position="40"/>
    </location>
</feature>
<dbReference type="RefSeq" id="WP_186562491.1">
    <property type="nucleotide sequence ID" value="NZ_JACNMF010000003.1"/>
</dbReference>
<protein>
    <submittedName>
        <fullName evidence="3">OadG family protein</fullName>
    </submittedName>
</protein>
<feature type="region of interest" description="Disordered" evidence="1">
    <location>
        <begin position="53"/>
        <end position="80"/>
    </location>
</feature>
<proteinExistence type="predicted"/>
<evidence type="ECO:0000313" key="4">
    <source>
        <dbReference type="Proteomes" id="UP000656244"/>
    </source>
</evidence>
<sequence>MMLINYLLLKPIPLLISQSQIVTILSIVVVFFLILLILGVRKSYILKRENDKLSETGSLQSDDDNKTYKDFREGHLYDNN</sequence>
<dbReference type="Proteomes" id="UP000656244">
    <property type="component" value="Unassembled WGS sequence"/>
</dbReference>
<keyword evidence="2" id="KW-0812">Transmembrane</keyword>
<gene>
    <name evidence="3" type="ORF">H7U19_11555</name>
</gene>
<feature type="compositionally biased region" description="Basic and acidic residues" evidence="1">
    <location>
        <begin position="63"/>
        <end position="80"/>
    </location>
</feature>
<dbReference type="AlphaFoldDB" id="A0A923H8F2"/>
<organism evidence="3 4">
    <name type="scientific">Hyunsoonleella aquatilis</name>
    <dbReference type="NCBI Taxonomy" id="2762758"/>
    <lineage>
        <taxon>Bacteria</taxon>
        <taxon>Pseudomonadati</taxon>
        <taxon>Bacteroidota</taxon>
        <taxon>Flavobacteriia</taxon>
        <taxon>Flavobacteriales</taxon>
        <taxon>Flavobacteriaceae</taxon>
    </lineage>
</organism>
<dbReference type="EMBL" id="JACNMF010000003">
    <property type="protein sequence ID" value="MBC3759046.1"/>
    <property type="molecule type" value="Genomic_DNA"/>
</dbReference>